<dbReference type="GO" id="GO:1990745">
    <property type="term" value="C:EARP complex"/>
    <property type="evidence" value="ECO:0007669"/>
    <property type="project" value="TreeGrafter"/>
</dbReference>
<comment type="function">
    <text evidence="2">Acts as component of the GARP complex that is involved in retrograde transport from early and late endosomes to the trans-Golgi network (TGN).</text>
</comment>
<keyword evidence="2" id="KW-0445">Lipid transport</keyword>
<evidence type="ECO:0000256" key="3">
    <source>
        <dbReference type="SAM" id="MobiDB-lite"/>
    </source>
</evidence>
<evidence type="ECO:0000313" key="5">
    <source>
        <dbReference type="Proteomes" id="UP000009169"/>
    </source>
</evidence>
<dbReference type="Proteomes" id="UP000009169">
    <property type="component" value="Unassembled WGS sequence"/>
</dbReference>
<dbReference type="Pfam" id="PF08700">
    <property type="entry name" value="VPS51_Exo84_N"/>
    <property type="match status" value="1"/>
</dbReference>
<dbReference type="GO" id="GO:0016020">
    <property type="term" value="C:membrane"/>
    <property type="evidence" value="ECO:0007669"/>
    <property type="project" value="TreeGrafter"/>
</dbReference>
<dbReference type="GO" id="GO:0015031">
    <property type="term" value="P:protein transport"/>
    <property type="evidence" value="ECO:0007669"/>
    <property type="project" value="UniProtKB-UniRule"/>
</dbReference>
<sequence length="338" mass="37567">MSTVSSPRPSIASARSPTPASSRRPSVESANFAPRTDLPSNALRRNRAALRDYYNLHPGRTEPLNQSRARSVPPTPDGARPINQISNSELDSPNFDPDDYVSHLLATSSLATILRAENSLVSDIKTLDGERKALVYDNYSKLIKAVETIGKMRSILEEEGTPVLMTKTLAPAVGFIAETAMSLVREQQELRPSTNKPAQANETQNEAAVRPEKATVLWALDSPRRLKRLLDSGKRDDAEQDWSEIQSLLSKWGEVKGVQELRAECELLMVKKELPEALGAPASAETEELKVGYITSISYISYPSHRLYILQRELIFSSLTSYFNIQDNIEHMVSVSFQ</sequence>
<dbReference type="PANTHER" id="PTHR15954:SF4">
    <property type="entry name" value="VACUOLAR PROTEIN SORTING-ASSOCIATED PROTEIN 51 HOMOLOG"/>
    <property type="match status" value="1"/>
</dbReference>
<accession>F2Q1D7</accession>
<comment type="similarity">
    <text evidence="1 2">Belongs to the VPS51 family.</text>
</comment>
<feature type="region of interest" description="Disordered" evidence="3">
    <location>
        <begin position="1"/>
        <end position="42"/>
    </location>
</feature>
<dbReference type="EMBL" id="DS995769">
    <property type="protein sequence ID" value="EGE07955.1"/>
    <property type="molecule type" value="Genomic_DNA"/>
</dbReference>
<feature type="region of interest" description="Disordered" evidence="3">
    <location>
        <begin position="56"/>
        <end position="94"/>
    </location>
</feature>
<dbReference type="HOGENOM" id="CLU_043566_0_0_1"/>
<protein>
    <recommendedName>
        <fullName evidence="2">Vacuolar protein sorting-associated protein 51 homolog</fullName>
    </recommendedName>
</protein>
<dbReference type="GO" id="GO:0007030">
    <property type="term" value="P:Golgi organization"/>
    <property type="evidence" value="ECO:0007669"/>
    <property type="project" value="UniProtKB-UniRule"/>
</dbReference>
<comment type="subunit">
    <text evidence="2">Component of the Golgi-associated retrograde protein (GARP) complex.</text>
</comment>
<dbReference type="AlphaFoldDB" id="F2Q1D7"/>
<comment type="subcellular location">
    <subcellularLocation>
        <location evidence="2">Golgi apparatus</location>
        <location evidence="2">trans-Golgi network</location>
    </subcellularLocation>
</comment>
<proteinExistence type="inferred from homology"/>
<reference evidence="5" key="1">
    <citation type="journal article" date="2012" name="MBio">
        <title>Comparative genome analysis of Trichophyton rubrum and related dermatophytes reveals candidate genes involved in infection.</title>
        <authorList>
            <person name="Martinez D.A."/>
            <person name="Oliver B.G."/>
            <person name="Graeser Y."/>
            <person name="Goldberg J.M."/>
            <person name="Li W."/>
            <person name="Martinez-Rossi N.M."/>
            <person name="Monod M."/>
            <person name="Shelest E."/>
            <person name="Barton R.C."/>
            <person name="Birch E."/>
            <person name="Brakhage A.A."/>
            <person name="Chen Z."/>
            <person name="Gurr S.J."/>
            <person name="Heiman D."/>
            <person name="Heitman J."/>
            <person name="Kosti I."/>
            <person name="Rossi A."/>
            <person name="Saif S."/>
            <person name="Samalova M."/>
            <person name="Saunders C.W."/>
            <person name="Shea T."/>
            <person name="Summerbell R.C."/>
            <person name="Xu J."/>
            <person name="Young S."/>
            <person name="Zeng Q."/>
            <person name="Birren B.W."/>
            <person name="Cuomo C.A."/>
            <person name="White T.C."/>
        </authorList>
    </citation>
    <scope>NUCLEOTIDE SEQUENCE [LARGE SCALE GENOMIC DNA]</scope>
    <source>
        <strain evidence="5">ATCC MYA-4606 / CBS 127.97</strain>
    </source>
</reference>
<evidence type="ECO:0000313" key="4">
    <source>
        <dbReference type="EMBL" id="EGE07955.1"/>
    </source>
</evidence>
<feature type="compositionally biased region" description="Low complexity" evidence="3">
    <location>
        <begin position="1"/>
        <end position="24"/>
    </location>
</feature>
<organism evidence="4 5">
    <name type="scientific">Trichophyton equinum (strain ATCC MYA-4606 / CBS 127.97)</name>
    <name type="common">Horse ringworm fungus</name>
    <dbReference type="NCBI Taxonomy" id="559882"/>
    <lineage>
        <taxon>Eukaryota</taxon>
        <taxon>Fungi</taxon>
        <taxon>Dikarya</taxon>
        <taxon>Ascomycota</taxon>
        <taxon>Pezizomycotina</taxon>
        <taxon>Eurotiomycetes</taxon>
        <taxon>Eurotiomycetidae</taxon>
        <taxon>Onygenales</taxon>
        <taxon>Arthrodermataceae</taxon>
        <taxon>Trichophyton</taxon>
    </lineage>
</organism>
<dbReference type="eggNOG" id="KOG2346">
    <property type="taxonomic scope" value="Eukaryota"/>
</dbReference>
<dbReference type="GO" id="GO:0042147">
    <property type="term" value="P:retrograde transport, endosome to Golgi"/>
    <property type="evidence" value="ECO:0007669"/>
    <property type="project" value="UniProtKB-UniRule"/>
</dbReference>
<evidence type="ECO:0000256" key="1">
    <source>
        <dbReference type="ARBA" id="ARBA00006080"/>
    </source>
</evidence>
<keyword evidence="2" id="KW-0653">Protein transport</keyword>
<dbReference type="GO" id="GO:0006869">
    <property type="term" value="P:lipid transport"/>
    <property type="evidence" value="ECO:0007669"/>
    <property type="project" value="UniProtKB-UniRule"/>
</dbReference>
<dbReference type="PANTHER" id="PTHR15954">
    <property type="entry name" value="VACUOLAR PROTEIN SORTING-ASSOCIATED PROTEIN 51 HOMOLOG"/>
    <property type="match status" value="1"/>
</dbReference>
<dbReference type="GO" id="GO:0048193">
    <property type="term" value="P:Golgi vesicle transport"/>
    <property type="evidence" value="ECO:0007669"/>
    <property type="project" value="TreeGrafter"/>
</dbReference>
<dbReference type="GO" id="GO:0032456">
    <property type="term" value="P:endocytic recycling"/>
    <property type="evidence" value="ECO:0007669"/>
    <property type="project" value="TreeGrafter"/>
</dbReference>
<evidence type="ECO:0000256" key="2">
    <source>
        <dbReference type="RuleBase" id="RU368010"/>
    </source>
</evidence>
<keyword evidence="5" id="KW-1185">Reference proteome</keyword>
<dbReference type="GO" id="GO:0000938">
    <property type="term" value="C:GARP complex"/>
    <property type="evidence" value="ECO:0007669"/>
    <property type="project" value="UniProtKB-UniRule"/>
</dbReference>
<dbReference type="GO" id="GO:0005829">
    <property type="term" value="C:cytosol"/>
    <property type="evidence" value="ECO:0007669"/>
    <property type="project" value="GOC"/>
</dbReference>
<gene>
    <name evidence="4" type="ORF">TEQG_07025</name>
</gene>
<dbReference type="OrthoDB" id="203678at2759"/>
<dbReference type="InterPro" id="IPR014812">
    <property type="entry name" value="Vps51"/>
</dbReference>
<dbReference type="VEuPathDB" id="FungiDB:TEQG_07025"/>
<name>F2Q1D7_TRIEC</name>
<keyword evidence="2" id="KW-0333">Golgi apparatus</keyword>
<keyword evidence="2" id="KW-0813">Transport</keyword>